<protein>
    <submittedName>
        <fullName evidence="3">EST5A Carboxylesterase</fullName>
    </submittedName>
</protein>
<organism evidence="3 4">
    <name type="scientific">Geococcyx californianus</name>
    <name type="common">Greater roadrunner</name>
    <name type="synonym">Saurothera californiana</name>
    <dbReference type="NCBI Taxonomy" id="8947"/>
    <lineage>
        <taxon>Eukaryota</taxon>
        <taxon>Metazoa</taxon>
        <taxon>Chordata</taxon>
        <taxon>Craniata</taxon>
        <taxon>Vertebrata</taxon>
        <taxon>Euteleostomi</taxon>
        <taxon>Archelosauria</taxon>
        <taxon>Archosauria</taxon>
        <taxon>Dinosauria</taxon>
        <taxon>Saurischia</taxon>
        <taxon>Theropoda</taxon>
        <taxon>Coelurosauria</taxon>
        <taxon>Aves</taxon>
        <taxon>Neognathae</taxon>
        <taxon>Neoaves</taxon>
        <taxon>Otidimorphae</taxon>
        <taxon>Cuculiformes</taxon>
        <taxon>Neomorphidae</taxon>
        <taxon>Geococcyx</taxon>
    </lineage>
</organism>
<dbReference type="Pfam" id="PF00135">
    <property type="entry name" value="COesterase"/>
    <property type="match status" value="1"/>
</dbReference>
<feature type="domain" description="Carboxylesterase type B" evidence="2">
    <location>
        <begin position="6"/>
        <end position="166"/>
    </location>
</feature>
<evidence type="ECO:0000313" key="3">
    <source>
        <dbReference type="EMBL" id="NWH59157.1"/>
    </source>
</evidence>
<dbReference type="InterPro" id="IPR029058">
    <property type="entry name" value="AB_hydrolase_fold"/>
</dbReference>
<name>A0A7K4J2F3_GEOCA</name>
<feature type="non-terminal residue" evidence="3">
    <location>
        <position position="188"/>
    </location>
</feature>
<dbReference type="EMBL" id="VWPV01009642">
    <property type="protein sequence ID" value="NWH59157.1"/>
    <property type="molecule type" value="Genomic_DNA"/>
</dbReference>
<dbReference type="OrthoDB" id="3200163at2759"/>
<gene>
    <name evidence="3" type="primary">Ces5a</name>
    <name evidence="3" type="ORF">GEOCAL_R05435</name>
</gene>
<dbReference type="AlphaFoldDB" id="A0A7K4J2F3"/>
<dbReference type="Gene3D" id="3.40.50.1820">
    <property type="entry name" value="alpha/beta hydrolase"/>
    <property type="match status" value="1"/>
</dbReference>
<dbReference type="SUPFAM" id="SSF53474">
    <property type="entry name" value="alpha/beta-Hydrolases"/>
    <property type="match status" value="1"/>
</dbReference>
<evidence type="ECO:0000259" key="2">
    <source>
        <dbReference type="Pfam" id="PF00135"/>
    </source>
</evidence>
<dbReference type="Proteomes" id="UP000531151">
    <property type="component" value="Unassembled WGS sequence"/>
</dbReference>
<sequence>SEDVPPEFLSVIVDEYLGDTDDPDELRDRFLDMLGDVAIVMPSIKALNYHRESGAPAYFFEYQHRPTSYRDNKPDYVKADHGDEVGFVFGGPYLAGDIQLRSEVTEEEKNLSRTLMKYWANFARNGNPNGEGLVDWPSYNLNEEYLQINLKQKKARKLKEKKVDFWRKLMLEKTKKERTKPKKVNLEL</sequence>
<accession>A0A7K4J2F3</accession>
<evidence type="ECO:0000256" key="1">
    <source>
        <dbReference type="ARBA" id="ARBA00005964"/>
    </source>
</evidence>
<dbReference type="PANTHER" id="PTHR43903">
    <property type="entry name" value="NEUROLIGIN"/>
    <property type="match status" value="1"/>
</dbReference>
<proteinExistence type="inferred from homology"/>
<dbReference type="InterPro" id="IPR002018">
    <property type="entry name" value="CarbesteraseB"/>
</dbReference>
<evidence type="ECO:0000313" key="4">
    <source>
        <dbReference type="Proteomes" id="UP000531151"/>
    </source>
</evidence>
<keyword evidence="4" id="KW-1185">Reference proteome</keyword>
<feature type="non-terminal residue" evidence="3">
    <location>
        <position position="1"/>
    </location>
</feature>
<dbReference type="InterPro" id="IPR051093">
    <property type="entry name" value="Neuroligin/BSAL"/>
</dbReference>
<comment type="caution">
    <text evidence="3">The sequence shown here is derived from an EMBL/GenBank/DDBJ whole genome shotgun (WGS) entry which is preliminary data.</text>
</comment>
<comment type="similarity">
    <text evidence="1">Belongs to the type-B carboxylesterase/lipase family.</text>
</comment>
<reference evidence="3 4" key="1">
    <citation type="submission" date="2019-09" db="EMBL/GenBank/DDBJ databases">
        <title>Bird 10,000 Genomes (B10K) Project - Family phase.</title>
        <authorList>
            <person name="Zhang G."/>
        </authorList>
    </citation>
    <scope>NUCLEOTIDE SEQUENCE [LARGE SCALE GENOMIC DNA]</scope>
    <source>
        <strain evidence="3">B10K-CU-031-07</strain>
        <tissue evidence="3">Muscle</tissue>
    </source>
</reference>